<proteinExistence type="predicted"/>
<dbReference type="Proteomes" id="UP000572953">
    <property type="component" value="Unassembled WGS sequence"/>
</dbReference>
<evidence type="ECO:0000256" key="1">
    <source>
        <dbReference type="ARBA" id="ARBA00022946"/>
    </source>
</evidence>
<dbReference type="SUPFAM" id="SSF103025">
    <property type="entry name" value="Folate-binding domain"/>
    <property type="match status" value="1"/>
</dbReference>
<comment type="caution">
    <text evidence="2">The sequence shown here is derived from an EMBL/GenBank/DDBJ whole genome shotgun (WGS) entry which is preliminary data.</text>
</comment>
<dbReference type="InterPro" id="IPR027266">
    <property type="entry name" value="TrmE/GcvT-like"/>
</dbReference>
<protein>
    <submittedName>
        <fullName evidence="2">Folate-binding protein YgfZ</fullName>
    </submittedName>
</protein>
<reference evidence="2 3" key="1">
    <citation type="submission" date="2018-10" db="EMBL/GenBank/DDBJ databases">
        <title>Iterative Subtractive Binning of Freshwater Chronoseries Metagenomes Recovers Nearly Complete Genomes from over Four Hundred Novel Species.</title>
        <authorList>
            <person name="Rodriguez-R L.M."/>
            <person name="Tsementzi D."/>
            <person name="Luo C."/>
            <person name="Konstantinidis K.T."/>
        </authorList>
    </citation>
    <scope>NUCLEOTIDE SEQUENCE [LARGE SCALE GENOMIC DNA]</scope>
    <source>
        <strain evidence="2">WB7_2B_003</strain>
    </source>
</reference>
<dbReference type="PANTHER" id="PTHR22602:SF0">
    <property type="entry name" value="TRANSFERASE CAF17, MITOCHONDRIAL-RELATED"/>
    <property type="match status" value="1"/>
</dbReference>
<dbReference type="AlphaFoldDB" id="A0A845SFG3"/>
<dbReference type="PIRSF" id="PIRSF006487">
    <property type="entry name" value="GcvT"/>
    <property type="match status" value="1"/>
</dbReference>
<gene>
    <name evidence="2" type="ORF">EBV78_04250</name>
</gene>
<accession>A0A845SFG3</accession>
<dbReference type="EMBL" id="RGGN01000191">
    <property type="protein sequence ID" value="NCU63265.1"/>
    <property type="molecule type" value="Genomic_DNA"/>
</dbReference>
<name>A0A845SFG3_9PROT</name>
<dbReference type="InterPro" id="IPR045179">
    <property type="entry name" value="YgfZ/GcvT"/>
</dbReference>
<dbReference type="NCBIfam" id="TIGR03317">
    <property type="entry name" value="ygfZ_signature"/>
    <property type="match status" value="1"/>
</dbReference>
<keyword evidence="1" id="KW-0809">Transit peptide</keyword>
<dbReference type="PANTHER" id="PTHR22602">
    <property type="entry name" value="TRANSFERASE CAF17, MITOCHONDRIAL-RELATED"/>
    <property type="match status" value="1"/>
</dbReference>
<organism evidence="2 3">
    <name type="scientific">Candidatus Fonsibacter lacus</name>
    <dbReference type="NCBI Taxonomy" id="2576439"/>
    <lineage>
        <taxon>Bacteria</taxon>
        <taxon>Pseudomonadati</taxon>
        <taxon>Pseudomonadota</taxon>
        <taxon>Alphaproteobacteria</taxon>
        <taxon>Candidatus Pelagibacterales</taxon>
        <taxon>Candidatus Pelagibacterales incertae sedis</taxon>
        <taxon>Candidatus Fonsibacter</taxon>
    </lineage>
</organism>
<dbReference type="InterPro" id="IPR017703">
    <property type="entry name" value="YgfZ/GCV_T_CS"/>
</dbReference>
<evidence type="ECO:0000313" key="2">
    <source>
        <dbReference type="EMBL" id="NCU63265.1"/>
    </source>
</evidence>
<sequence>METDKAYITSKGFISINGEDSIEFIQNIISNDIKKVTDNNCIFASLLTPQGKLLFEFIIFKTKNIFLIECNNELINELFNKLYNYKLRSKVEIKIENNLISVDIPFEKFISLNVNKLNLINYKNYIIFEDPRIKKTLARAIIKQSKIKDFLNDLNIELSNEKNLLEKKLFNLGIPSKNIQKLQNQLFALEANFLELNGIDQKKGCYIGQENTARMHLKNKVNKRLFALRMINGKVKEGQKITLNNYEIGKILIDDLFPFALIKINNENKNLIIDKELKTETASIKINIPNWMIL</sequence>
<dbReference type="Gene3D" id="3.30.1360.120">
    <property type="entry name" value="Probable tRNA modification gtpase trme, domain 1"/>
    <property type="match status" value="1"/>
</dbReference>
<dbReference type="GO" id="GO:0016226">
    <property type="term" value="P:iron-sulfur cluster assembly"/>
    <property type="evidence" value="ECO:0007669"/>
    <property type="project" value="TreeGrafter"/>
</dbReference>
<evidence type="ECO:0000313" key="3">
    <source>
        <dbReference type="Proteomes" id="UP000572953"/>
    </source>
</evidence>